<gene>
    <name evidence="2" type="ORF">CH339_10660</name>
</gene>
<dbReference type="EMBL" id="NPEV01000019">
    <property type="protein sequence ID" value="RAI27388.1"/>
    <property type="molecule type" value="Genomic_DNA"/>
</dbReference>
<reference evidence="2 3" key="1">
    <citation type="submission" date="2017-07" db="EMBL/GenBank/DDBJ databases">
        <title>Draft Genome Sequences of Select Purple Nonsulfur Bacteria.</title>
        <authorList>
            <person name="Lasarre B."/>
            <person name="Mckinlay J.B."/>
        </authorList>
    </citation>
    <scope>NUCLEOTIDE SEQUENCE [LARGE SCALE GENOMIC DNA]</scope>
    <source>
        <strain evidence="2 3">DSM 11290</strain>
    </source>
</reference>
<protein>
    <recommendedName>
        <fullName evidence="1">DUF5615 domain-containing protein</fullName>
    </recommendedName>
</protein>
<feature type="domain" description="DUF5615" evidence="1">
    <location>
        <begin position="1"/>
        <end position="84"/>
    </location>
</feature>
<organism evidence="2 3">
    <name type="scientific">Rhodobium orientis</name>
    <dbReference type="NCBI Taxonomy" id="34017"/>
    <lineage>
        <taxon>Bacteria</taxon>
        <taxon>Pseudomonadati</taxon>
        <taxon>Pseudomonadota</taxon>
        <taxon>Alphaproteobacteria</taxon>
        <taxon>Hyphomicrobiales</taxon>
        <taxon>Rhodobiaceae</taxon>
        <taxon>Rhodobium</taxon>
    </lineage>
</organism>
<comment type="caution">
    <text evidence="2">The sequence shown here is derived from an EMBL/GenBank/DDBJ whole genome shotgun (WGS) entry which is preliminary data.</text>
</comment>
<evidence type="ECO:0000313" key="3">
    <source>
        <dbReference type="Proteomes" id="UP000249299"/>
    </source>
</evidence>
<evidence type="ECO:0000259" key="1">
    <source>
        <dbReference type="Pfam" id="PF18480"/>
    </source>
</evidence>
<dbReference type="OrthoDB" id="7363756at2"/>
<dbReference type="RefSeq" id="WP_111434342.1">
    <property type="nucleotide sequence ID" value="NZ_JACIGG010000021.1"/>
</dbReference>
<name>A0A327JW24_9HYPH</name>
<dbReference type="InterPro" id="IPR041049">
    <property type="entry name" value="DUF5615"/>
</dbReference>
<accession>A0A327JW24</accession>
<dbReference type="Pfam" id="PF18480">
    <property type="entry name" value="DUF5615"/>
    <property type="match status" value="1"/>
</dbReference>
<proteinExistence type="predicted"/>
<evidence type="ECO:0000313" key="2">
    <source>
        <dbReference type="EMBL" id="RAI27388.1"/>
    </source>
</evidence>
<dbReference type="Proteomes" id="UP000249299">
    <property type="component" value="Unassembled WGS sequence"/>
</dbReference>
<dbReference type="AlphaFoldDB" id="A0A327JW24"/>
<keyword evidence="3" id="KW-1185">Reference proteome</keyword>
<sequence>MRLFLDECLSPRLVLELARTGEHYCIHPRDGGGLGDPDHVVLKRCLAEDLTIVTQNAGDFRALVARTDIHPGLILLPCVDRHRSLDLLRAAIAFLAERGDPQNVIVNHVLEVDIDGSSRLYELPAGGI</sequence>